<evidence type="ECO:0000313" key="3">
    <source>
        <dbReference type="WBParaSite" id="HPLM_0001015501-mRNA-1"/>
    </source>
</evidence>
<accession>A0A158QNC7</accession>
<dbReference type="Gene3D" id="3.40.720.10">
    <property type="entry name" value="Alkaline Phosphatase, subunit A"/>
    <property type="match status" value="1"/>
</dbReference>
<reference evidence="1 2" key="2">
    <citation type="submission" date="2018-11" db="EMBL/GenBank/DDBJ databases">
        <authorList>
            <consortium name="Pathogen Informatics"/>
        </authorList>
    </citation>
    <scope>NUCLEOTIDE SEQUENCE [LARGE SCALE GENOMIC DNA]</scope>
    <source>
        <strain evidence="1 2">MHpl1</strain>
    </source>
</reference>
<dbReference type="STRING" id="6290.A0A158QNC7"/>
<organism evidence="3">
    <name type="scientific">Haemonchus placei</name>
    <name type="common">Barber's pole worm</name>
    <dbReference type="NCBI Taxonomy" id="6290"/>
    <lineage>
        <taxon>Eukaryota</taxon>
        <taxon>Metazoa</taxon>
        <taxon>Ecdysozoa</taxon>
        <taxon>Nematoda</taxon>
        <taxon>Chromadorea</taxon>
        <taxon>Rhabditida</taxon>
        <taxon>Rhabditina</taxon>
        <taxon>Rhabditomorpha</taxon>
        <taxon>Strongyloidea</taxon>
        <taxon>Trichostrongylidae</taxon>
        <taxon>Haemonchus</taxon>
    </lineage>
</organism>
<dbReference type="EMBL" id="UZAF01017226">
    <property type="protein sequence ID" value="VDO39336.1"/>
    <property type="molecule type" value="Genomic_DNA"/>
</dbReference>
<protein>
    <submittedName>
        <fullName evidence="3">Sulfatase domain-containing protein</fullName>
    </submittedName>
</protein>
<dbReference type="Proteomes" id="UP000268014">
    <property type="component" value="Unassembled WGS sequence"/>
</dbReference>
<dbReference type="PANTHER" id="PTHR10974:SF75">
    <property type="entry name" value="SULFATASE DOMAIN-CONTAINING PROTEIN"/>
    <property type="match status" value="1"/>
</dbReference>
<evidence type="ECO:0000313" key="1">
    <source>
        <dbReference type="EMBL" id="VDO39336.1"/>
    </source>
</evidence>
<reference evidence="3" key="1">
    <citation type="submission" date="2016-04" db="UniProtKB">
        <authorList>
            <consortium name="WormBaseParasite"/>
        </authorList>
    </citation>
    <scope>IDENTIFICATION</scope>
</reference>
<dbReference type="SUPFAM" id="SSF53649">
    <property type="entry name" value="Alkaline phosphatase-like"/>
    <property type="match status" value="1"/>
</dbReference>
<dbReference type="InterPro" id="IPR017850">
    <property type="entry name" value="Alkaline_phosphatase_core_sf"/>
</dbReference>
<keyword evidence="2" id="KW-1185">Reference proteome</keyword>
<dbReference type="OrthoDB" id="5862419at2759"/>
<proteinExistence type="predicted"/>
<dbReference type="PANTHER" id="PTHR10974">
    <property type="entry name" value="FI08016P-RELATED"/>
    <property type="match status" value="1"/>
</dbReference>
<evidence type="ECO:0000313" key="2">
    <source>
        <dbReference type="Proteomes" id="UP000268014"/>
    </source>
</evidence>
<dbReference type="GO" id="GO:0005615">
    <property type="term" value="C:extracellular space"/>
    <property type="evidence" value="ECO:0007669"/>
    <property type="project" value="TreeGrafter"/>
</dbReference>
<sequence>MFPNSPITRIIKTLVFALLLSCLVLLIFSPDKKSSETIIEVATNTKNNISIFDTCPLTVYDHLDPQLRQFHNPRYNPMAGCTPYIPLTVLENGKIRATEKAEGYECSASYCFIESFSVPHRLRMATSNTSLTGRYPKPPKQLPPCFTRRKLDRSPGFGASPRGQGVRRRLKCIYNDHDTKYIADPWIILPSNETFKCDIVESQCSNGNFFYGNESYLHMQIYEDESLPHTLAYLKMEHGAIQMEFLNKLGYNSRPNAIALFFGRTEEGGSRDLVGQPPLYFDWDSTKMCKEYLDDLPYELEEYRKLGYKTMVAQDWSAGFAYYPNCLGFNRSEADHMWRAFELRMGESRTLRRSHIWHCSELHLEMMAYMEKFMQSYPGVPKICHVWPVNLAHDSMKNLYHADEQFLNFFKRNTKHLDDSFLFFMGDHGPKSEGIEKVPLGEYEQKNPFLMVSVPKRYRNTPIHNQLKLKSTQLMTHYDLHATFLDILKVGPTPKLCESSNPPLTSIFELQPSSNFSDTSYRDMGTMSKGSSLLREWRGPRNCRTLPIPSHYCICQYNKTTIDNEAILAKTGQFVAEQVNQILRKAGILGLCRVQSYYS</sequence>
<dbReference type="InterPro" id="IPR004245">
    <property type="entry name" value="DUF229"/>
</dbReference>
<dbReference type="OMA" id="LSYFTNH"/>
<name>A0A158QNC7_HAEPC</name>
<dbReference type="CDD" id="cd16021">
    <property type="entry name" value="ALP_like"/>
    <property type="match status" value="1"/>
</dbReference>
<dbReference type="WBParaSite" id="HPLM_0001015501-mRNA-1">
    <property type="protein sequence ID" value="HPLM_0001015501-mRNA-1"/>
    <property type="gene ID" value="HPLM_0001015501"/>
</dbReference>
<dbReference type="AlphaFoldDB" id="A0A158QNC7"/>
<dbReference type="Pfam" id="PF02995">
    <property type="entry name" value="DUF229"/>
    <property type="match status" value="1"/>
</dbReference>
<gene>
    <name evidence="1" type="ORF">HPLM_LOCUS10147</name>
</gene>